<evidence type="ECO:0000256" key="2">
    <source>
        <dbReference type="ARBA" id="ARBA00022737"/>
    </source>
</evidence>
<dbReference type="Pfam" id="PF00096">
    <property type="entry name" value="zf-C2H2"/>
    <property type="match status" value="3"/>
</dbReference>
<feature type="domain" description="C2H2-type" evidence="6">
    <location>
        <begin position="12"/>
        <end position="40"/>
    </location>
</feature>
<evidence type="ECO:0000313" key="8">
    <source>
        <dbReference type="Proteomes" id="UP001321473"/>
    </source>
</evidence>
<sequence length="169" mass="19643">MISIHGNPGDNAKCPHCPKVFKLMRSLKIHIRAIHSQESRKQCTLCGKLLATERKLQLHMALTHFGDPVDCQDNTFSLLRPQKCEQCDFKSFSYARLARHRVTHTGVYKHQCPECGKNFVVRDQMTRHIQVVHRKMHFACPDCPRVFYSEKLFQHHHDAHRLGQGFPCT</sequence>
<dbReference type="PANTHER" id="PTHR24379:SF121">
    <property type="entry name" value="C2H2-TYPE DOMAIN-CONTAINING PROTEIN"/>
    <property type="match status" value="1"/>
</dbReference>
<keyword evidence="4" id="KW-0862">Zinc</keyword>
<evidence type="ECO:0000256" key="3">
    <source>
        <dbReference type="ARBA" id="ARBA00022771"/>
    </source>
</evidence>
<proteinExistence type="predicted"/>
<keyword evidence="2" id="KW-0677">Repeat</keyword>
<evidence type="ECO:0000256" key="5">
    <source>
        <dbReference type="PROSITE-ProRule" id="PRU00042"/>
    </source>
</evidence>
<dbReference type="SMART" id="SM00355">
    <property type="entry name" value="ZnF_C2H2"/>
    <property type="match status" value="5"/>
</dbReference>
<keyword evidence="8" id="KW-1185">Reference proteome</keyword>
<keyword evidence="3 5" id="KW-0863">Zinc-finger</keyword>
<evidence type="ECO:0000256" key="4">
    <source>
        <dbReference type="ARBA" id="ARBA00022833"/>
    </source>
</evidence>
<dbReference type="Proteomes" id="UP001321473">
    <property type="component" value="Unassembled WGS sequence"/>
</dbReference>
<organism evidence="7 8">
    <name type="scientific">Amblyomma americanum</name>
    <name type="common">Lone star tick</name>
    <dbReference type="NCBI Taxonomy" id="6943"/>
    <lineage>
        <taxon>Eukaryota</taxon>
        <taxon>Metazoa</taxon>
        <taxon>Ecdysozoa</taxon>
        <taxon>Arthropoda</taxon>
        <taxon>Chelicerata</taxon>
        <taxon>Arachnida</taxon>
        <taxon>Acari</taxon>
        <taxon>Parasitiformes</taxon>
        <taxon>Ixodida</taxon>
        <taxon>Ixodoidea</taxon>
        <taxon>Ixodidae</taxon>
        <taxon>Amblyomminae</taxon>
        <taxon>Amblyomma</taxon>
    </lineage>
</organism>
<feature type="domain" description="C2H2-type" evidence="6">
    <location>
        <begin position="41"/>
        <end position="69"/>
    </location>
</feature>
<dbReference type="InterPro" id="IPR036236">
    <property type="entry name" value="Znf_C2H2_sf"/>
</dbReference>
<feature type="domain" description="C2H2-type" evidence="6">
    <location>
        <begin position="110"/>
        <end position="133"/>
    </location>
</feature>
<reference evidence="7 8" key="1">
    <citation type="journal article" date="2023" name="Arcadia Sci">
        <title>De novo assembly of a long-read Amblyomma americanum tick genome.</title>
        <authorList>
            <person name="Chou S."/>
            <person name="Poskanzer K.E."/>
            <person name="Rollins M."/>
            <person name="Thuy-Boun P.S."/>
        </authorList>
    </citation>
    <scope>NUCLEOTIDE SEQUENCE [LARGE SCALE GENOMIC DNA]</scope>
    <source>
        <strain evidence="7">F_SG_1</strain>
        <tissue evidence="7">Salivary glands</tissue>
    </source>
</reference>
<dbReference type="SUPFAM" id="SSF57667">
    <property type="entry name" value="beta-beta-alpha zinc fingers"/>
    <property type="match status" value="2"/>
</dbReference>
<dbReference type="Gene3D" id="3.30.160.60">
    <property type="entry name" value="Classic Zinc Finger"/>
    <property type="match status" value="3"/>
</dbReference>
<dbReference type="PANTHER" id="PTHR24379">
    <property type="entry name" value="KRAB AND ZINC FINGER DOMAIN-CONTAINING"/>
    <property type="match status" value="1"/>
</dbReference>
<dbReference type="GO" id="GO:0008270">
    <property type="term" value="F:zinc ion binding"/>
    <property type="evidence" value="ECO:0007669"/>
    <property type="project" value="UniProtKB-KW"/>
</dbReference>
<dbReference type="InterPro" id="IPR013087">
    <property type="entry name" value="Znf_C2H2_type"/>
</dbReference>
<gene>
    <name evidence="7" type="ORF">V5799_015431</name>
</gene>
<dbReference type="PROSITE" id="PS00028">
    <property type="entry name" value="ZINC_FINGER_C2H2_1"/>
    <property type="match status" value="4"/>
</dbReference>
<feature type="domain" description="C2H2-type" evidence="6">
    <location>
        <begin position="138"/>
        <end position="160"/>
    </location>
</feature>
<protein>
    <recommendedName>
        <fullName evidence="6">C2H2-type domain-containing protein</fullName>
    </recommendedName>
</protein>
<comment type="caution">
    <text evidence="7">The sequence shown here is derived from an EMBL/GenBank/DDBJ whole genome shotgun (WGS) entry which is preliminary data.</text>
</comment>
<dbReference type="AlphaFoldDB" id="A0AAQ4F7S4"/>
<evidence type="ECO:0000313" key="7">
    <source>
        <dbReference type="EMBL" id="KAK8783224.1"/>
    </source>
</evidence>
<dbReference type="PROSITE" id="PS50157">
    <property type="entry name" value="ZINC_FINGER_C2H2_2"/>
    <property type="match status" value="4"/>
</dbReference>
<evidence type="ECO:0000259" key="6">
    <source>
        <dbReference type="PROSITE" id="PS50157"/>
    </source>
</evidence>
<feature type="non-terminal residue" evidence="7">
    <location>
        <position position="169"/>
    </location>
</feature>
<accession>A0AAQ4F7S4</accession>
<evidence type="ECO:0000256" key="1">
    <source>
        <dbReference type="ARBA" id="ARBA00022723"/>
    </source>
</evidence>
<name>A0AAQ4F7S4_AMBAM</name>
<dbReference type="EMBL" id="JARKHS020005777">
    <property type="protein sequence ID" value="KAK8783224.1"/>
    <property type="molecule type" value="Genomic_DNA"/>
</dbReference>
<keyword evidence="1" id="KW-0479">Metal-binding</keyword>